<feature type="domain" description="HhH-GPD" evidence="6">
    <location>
        <begin position="136"/>
        <end position="298"/>
    </location>
</feature>
<dbReference type="CDD" id="cd00056">
    <property type="entry name" value="ENDO3c"/>
    <property type="match status" value="1"/>
</dbReference>
<dbReference type="InterPro" id="IPR051912">
    <property type="entry name" value="Alkylbase_DNA_Glycosylase/TA"/>
</dbReference>
<reference evidence="7" key="1">
    <citation type="submission" date="2016-10" db="EMBL/GenBank/DDBJ databases">
        <authorList>
            <person name="See-Too W.S."/>
        </authorList>
    </citation>
    <scope>NUCLEOTIDE SEQUENCE</scope>
    <source>
        <strain evidence="7">DSM 14505</strain>
    </source>
</reference>
<dbReference type="InterPro" id="IPR003265">
    <property type="entry name" value="HhH-GPD_domain"/>
</dbReference>
<dbReference type="Gene3D" id="3.30.310.20">
    <property type="entry name" value="DNA-3-methyladenine glycosylase AlkA, N-terminal domain"/>
    <property type="match status" value="1"/>
</dbReference>
<accession>A0ABN4RBZ5</accession>
<evidence type="ECO:0000256" key="3">
    <source>
        <dbReference type="ARBA" id="ARBA00022763"/>
    </source>
</evidence>
<dbReference type="SUPFAM" id="SSF48150">
    <property type="entry name" value="DNA-glycosylase"/>
    <property type="match status" value="1"/>
</dbReference>
<comment type="catalytic activity">
    <reaction evidence="1">
        <text>Hydrolysis of alkylated DNA, releasing 3-methyladenine, 3-methylguanine, 7-methylguanine and 7-methyladenine.</text>
        <dbReference type="EC" id="3.2.2.21"/>
    </reaction>
</comment>
<evidence type="ECO:0000313" key="8">
    <source>
        <dbReference type="Proteomes" id="UP000092661"/>
    </source>
</evidence>
<dbReference type="RefSeq" id="WP_065536407.1">
    <property type="nucleotide sequence ID" value="NZ_CP016534.2"/>
</dbReference>
<gene>
    <name evidence="7" type="ORF">BBH88_04370</name>
</gene>
<dbReference type="Proteomes" id="UP000092661">
    <property type="component" value="Chromosome"/>
</dbReference>
<dbReference type="InterPro" id="IPR023170">
    <property type="entry name" value="HhH_base_excis_C"/>
</dbReference>
<keyword evidence="4" id="KW-0378">Hydrolase</keyword>
<keyword evidence="3" id="KW-0227">DNA damage</keyword>
<dbReference type="PANTHER" id="PTHR43003">
    <property type="entry name" value="DNA-3-METHYLADENINE GLYCOSYLASE"/>
    <property type="match status" value="1"/>
</dbReference>
<dbReference type="Pfam" id="PF07934">
    <property type="entry name" value="OGG_N"/>
    <property type="match status" value="1"/>
</dbReference>
<evidence type="ECO:0000256" key="2">
    <source>
        <dbReference type="ARBA" id="ARBA00012000"/>
    </source>
</evidence>
<evidence type="ECO:0000259" key="6">
    <source>
        <dbReference type="SMART" id="SM00478"/>
    </source>
</evidence>
<dbReference type="Pfam" id="PF00730">
    <property type="entry name" value="HhH-GPD"/>
    <property type="match status" value="1"/>
</dbReference>
<dbReference type="EC" id="3.2.2.21" evidence="2"/>
<proteinExistence type="predicted"/>
<dbReference type="InterPro" id="IPR012904">
    <property type="entry name" value="OGG_N"/>
</dbReference>
<dbReference type="EMBL" id="CP016534">
    <property type="protein sequence ID" value="ANU09590.1"/>
    <property type="molecule type" value="Genomic_DNA"/>
</dbReference>
<protein>
    <recommendedName>
        <fullName evidence="2">DNA-3-methyladenine glycosylase II</fullName>
        <ecNumber evidence="2">3.2.2.21</ecNumber>
    </recommendedName>
</protein>
<evidence type="ECO:0000256" key="1">
    <source>
        <dbReference type="ARBA" id="ARBA00000086"/>
    </source>
</evidence>
<evidence type="ECO:0000256" key="5">
    <source>
        <dbReference type="ARBA" id="ARBA00023204"/>
    </source>
</evidence>
<dbReference type="InterPro" id="IPR011257">
    <property type="entry name" value="DNA_glycosylase"/>
</dbReference>
<dbReference type="SMART" id="SM00478">
    <property type="entry name" value="ENDO3c"/>
    <property type="match status" value="1"/>
</dbReference>
<dbReference type="Gene3D" id="1.10.340.30">
    <property type="entry name" value="Hypothetical protein, domain 2"/>
    <property type="match status" value="1"/>
</dbReference>
<organism evidence="7 8">
    <name type="scientific">Planococcus antarcticus DSM 14505</name>
    <dbReference type="NCBI Taxonomy" id="1185653"/>
    <lineage>
        <taxon>Bacteria</taxon>
        <taxon>Bacillati</taxon>
        <taxon>Bacillota</taxon>
        <taxon>Bacilli</taxon>
        <taxon>Bacillales</taxon>
        <taxon>Caryophanaceae</taxon>
        <taxon>Planococcus</taxon>
    </lineage>
</organism>
<name>A0ABN4RBZ5_9BACL</name>
<keyword evidence="8" id="KW-1185">Reference proteome</keyword>
<dbReference type="InterPro" id="IPR037046">
    <property type="entry name" value="AlkA_N_sf"/>
</dbReference>
<sequence>MKKENDDLYMDIETPADFNFAECLVHLGRSSQENLYQLNDGVLTKLLKLNGKLVLFHVIPVTGALRIEFPLGCPSVVERKMAAGYVEDWFDLKTDLREFYAMAEMDPVLSKVVQQYYGLRIMGVPDLFEALVWAVMGQQINLTFAYTLKRRFVENFGESLIYEGERYWTFPTAEAIAVLTVADLRALQLTGRKAEYILGIASAMTKGDLNKEQLLQEPDIERSLLKIRGIGAWSANYVMMKCLNSQSAFPLADVGLHNALKAQLKKERKPTVEEIIELAKNWEGWQAYATFYLWRSLL</sequence>
<evidence type="ECO:0000313" key="7">
    <source>
        <dbReference type="EMBL" id="ANU09590.1"/>
    </source>
</evidence>
<dbReference type="PANTHER" id="PTHR43003:SF12">
    <property type="entry name" value="DNA-3-METHYLADENINE GLYCOSYLASE"/>
    <property type="match status" value="1"/>
</dbReference>
<keyword evidence="5" id="KW-0234">DNA repair</keyword>
<evidence type="ECO:0000256" key="4">
    <source>
        <dbReference type="ARBA" id="ARBA00022801"/>
    </source>
</evidence>
<dbReference type="Gene3D" id="1.10.1670.10">
    <property type="entry name" value="Helix-hairpin-Helix base-excision DNA repair enzymes (C-terminal)"/>
    <property type="match status" value="1"/>
</dbReference>